<sequence length="215" mass="24519">MMYFDIAEALKKKGLNAHPREYLSFFCLGNREKTMSGEYLPPETPEPGSDYDRAQRARRFMIYVHAKMMIVDDEYIIIGSANINQRSMDGGRDTEIAMGAFQPLHLTTSIEPARGQIYGFRMALWFEHLGYLPMSFNQPESLGMYPNSEPDCRRSFGKCTPAILLLIFQVIYSPTPLKLPMMEVVKTIPGFEVFPDTKAHVFGNKSEYLPPILTT</sequence>
<proteinExistence type="predicted"/>
<organism evidence="1 2">
    <name type="scientific">Pistacia integerrima</name>
    <dbReference type="NCBI Taxonomy" id="434235"/>
    <lineage>
        <taxon>Eukaryota</taxon>
        <taxon>Viridiplantae</taxon>
        <taxon>Streptophyta</taxon>
        <taxon>Embryophyta</taxon>
        <taxon>Tracheophyta</taxon>
        <taxon>Spermatophyta</taxon>
        <taxon>Magnoliopsida</taxon>
        <taxon>eudicotyledons</taxon>
        <taxon>Gunneridae</taxon>
        <taxon>Pentapetalae</taxon>
        <taxon>rosids</taxon>
        <taxon>malvids</taxon>
        <taxon>Sapindales</taxon>
        <taxon>Anacardiaceae</taxon>
        <taxon>Pistacia</taxon>
    </lineage>
</organism>
<evidence type="ECO:0000313" key="1">
    <source>
        <dbReference type="EMBL" id="KAJ0031780.1"/>
    </source>
</evidence>
<dbReference type="EMBL" id="CM047743">
    <property type="protein sequence ID" value="KAJ0031780.1"/>
    <property type="molecule type" value="Genomic_DNA"/>
</dbReference>
<comment type="caution">
    <text evidence="1">The sequence shown here is derived from an EMBL/GenBank/DDBJ whole genome shotgun (WGS) entry which is preliminary data.</text>
</comment>
<gene>
    <name evidence="1" type="ORF">Pint_12390</name>
</gene>
<dbReference type="Proteomes" id="UP001163603">
    <property type="component" value="Chromosome 8"/>
</dbReference>
<reference evidence="2" key="1">
    <citation type="journal article" date="2023" name="G3 (Bethesda)">
        <title>Genome assembly and association tests identify interacting loci associated with vigor, precocity, and sex in interspecific pistachio rootstocks.</title>
        <authorList>
            <person name="Palmer W."/>
            <person name="Jacygrad E."/>
            <person name="Sagayaradj S."/>
            <person name="Cavanaugh K."/>
            <person name="Han R."/>
            <person name="Bertier L."/>
            <person name="Beede B."/>
            <person name="Kafkas S."/>
            <person name="Golino D."/>
            <person name="Preece J."/>
            <person name="Michelmore R."/>
        </authorList>
    </citation>
    <scope>NUCLEOTIDE SEQUENCE [LARGE SCALE GENOMIC DNA]</scope>
</reference>
<evidence type="ECO:0000313" key="2">
    <source>
        <dbReference type="Proteomes" id="UP001163603"/>
    </source>
</evidence>
<protein>
    <submittedName>
        <fullName evidence="1">Uncharacterized protein</fullName>
    </submittedName>
</protein>
<keyword evidence="2" id="KW-1185">Reference proteome</keyword>
<accession>A0ACC0YC95</accession>
<name>A0ACC0YC95_9ROSI</name>